<organism evidence="1">
    <name type="scientific">Sesamum calycinum</name>
    <dbReference type="NCBI Taxonomy" id="2727403"/>
    <lineage>
        <taxon>Eukaryota</taxon>
        <taxon>Viridiplantae</taxon>
        <taxon>Streptophyta</taxon>
        <taxon>Embryophyta</taxon>
        <taxon>Tracheophyta</taxon>
        <taxon>Spermatophyta</taxon>
        <taxon>Magnoliopsida</taxon>
        <taxon>eudicotyledons</taxon>
        <taxon>Gunneridae</taxon>
        <taxon>Pentapetalae</taxon>
        <taxon>asterids</taxon>
        <taxon>lamiids</taxon>
        <taxon>Lamiales</taxon>
        <taxon>Pedaliaceae</taxon>
        <taxon>Sesamum</taxon>
    </lineage>
</organism>
<name>A0AAW2NRM6_9LAMI</name>
<reference evidence="1" key="1">
    <citation type="submission" date="2020-06" db="EMBL/GenBank/DDBJ databases">
        <authorList>
            <person name="Li T."/>
            <person name="Hu X."/>
            <person name="Zhang T."/>
            <person name="Song X."/>
            <person name="Zhang H."/>
            <person name="Dai N."/>
            <person name="Sheng W."/>
            <person name="Hou X."/>
            <person name="Wei L."/>
        </authorList>
    </citation>
    <scope>NUCLEOTIDE SEQUENCE</scope>
    <source>
        <strain evidence="1">KEN8</strain>
        <tissue evidence="1">Leaf</tissue>
    </source>
</reference>
<dbReference type="EMBL" id="JACGWM010000010">
    <property type="protein sequence ID" value="KAL0346487.1"/>
    <property type="molecule type" value="Genomic_DNA"/>
</dbReference>
<comment type="caution">
    <text evidence="1">The sequence shown here is derived from an EMBL/GenBank/DDBJ whole genome shotgun (WGS) entry which is preliminary data.</text>
</comment>
<reference evidence="1" key="2">
    <citation type="journal article" date="2024" name="Plant">
        <title>Genomic evolution and insights into agronomic trait innovations of Sesamum species.</title>
        <authorList>
            <person name="Miao H."/>
            <person name="Wang L."/>
            <person name="Qu L."/>
            <person name="Liu H."/>
            <person name="Sun Y."/>
            <person name="Le M."/>
            <person name="Wang Q."/>
            <person name="Wei S."/>
            <person name="Zheng Y."/>
            <person name="Lin W."/>
            <person name="Duan Y."/>
            <person name="Cao H."/>
            <person name="Xiong S."/>
            <person name="Wang X."/>
            <person name="Wei L."/>
            <person name="Li C."/>
            <person name="Ma Q."/>
            <person name="Ju M."/>
            <person name="Zhao R."/>
            <person name="Li G."/>
            <person name="Mu C."/>
            <person name="Tian Q."/>
            <person name="Mei H."/>
            <person name="Zhang T."/>
            <person name="Gao T."/>
            <person name="Zhang H."/>
        </authorList>
    </citation>
    <scope>NUCLEOTIDE SEQUENCE</scope>
    <source>
        <strain evidence="1">KEN8</strain>
    </source>
</reference>
<gene>
    <name evidence="1" type="ORF">Scaly_1664700</name>
</gene>
<dbReference type="AlphaFoldDB" id="A0AAW2NRM6"/>
<dbReference type="InterPro" id="IPR004242">
    <property type="entry name" value="Transposase_21"/>
</dbReference>
<proteinExistence type="predicted"/>
<dbReference type="Pfam" id="PF02992">
    <property type="entry name" value="Transposase_21"/>
    <property type="match status" value="1"/>
</dbReference>
<sequence length="95" mass="10872">MYHLSNAEAWRHFDRAYLGFAVEPHNVKLVCAQMGSHRTDSLIKELQDLWHVGVLTRDNTENETLTIDAALMWTLDDLPTYKMAFGWSTTDVTGC</sequence>
<protein>
    <submittedName>
        <fullName evidence="1">Uncharacterized protein</fullName>
    </submittedName>
</protein>
<accession>A0AAW2NRM6</accession>
<evidence type="ECO:0000313" key="1">
    <source>
        <dbReference type="EMBL" id="KAL0346487.1"/>
    </source>
</evidence>